<protein>
    <recommendedName>
        <fullName evidence="3">HECT domain-containing protein</fullName>
    </recommendedName>
</protein>
<dbReference type="SUPFAM" id="SSF56204">
    <property type="entry name" value="Hect, E3 ligase catalytic domain"/>
    <property type="match status" value="1"/>
</dbReference>
<comment type="caution">
    <text evidence="2">Lacks conserved residue(s) required for the propagation of feature annotation.</text>
</comment>
<proteinExistence type="predicted"/>
<sequence length="115" mass="13372">FPSRYRFARYLYVGTLTPEELRSVGKPMYQDMNSGLIEWLISGNHGIVNVDSMADWITPANYKVFAEKYISFFLNEYLSREFQTFKIGFRLVFGGDFNLSQWAPQELELILNGPV</sequence>
<feature type="non-terminal residue" evidence="4">
    <location>
        <position position="1"/>
    </location>
</feature>
<evidence type="ECO:0000313" key="4">
    <source>
        <dbReference type="EMBL" id="CRZ02872.1"/>
    </source>
</evidence>
<organism evidence="4">
    <name type="scientific">Spongospora subterranea</name>
    <dbReference type="NCBI Taxonomy" id="70186"/>
    <lineage>
        <taxon>Eukaryota</taxon>
        <taxon>Sar</taxon>
        <taxon>Rhizaria</taxon>
        <taxon>Endomyxa</taxon>
        <taxon>Phytomyxea</taxon>
        <taxon>Plasmodiophorida</taxon>
        <taxon>Plasmodiophoridae</taxon>
        <taxon>Spongospora</taxon>
    </lineage>
</organism>
<reference evidence="4" key="1">
    <citation type="submission" date="2015-04" db="EMBL/GenBank/DDBJ databases">
        <title>The genome sequence of the plant pathogenic Rhizarian Plasmodiophora brassicae reveals insights in its biotrophic life cycle and the origin of chitin synthesis.</title>
        <authorList>
            <person name="Schwelm A."/>
            <person name="Fogelqvist J."/>
            <person name="Knaust A."/>
            <person name="Julke S."/>
            <person name="Lilja T."/>
            <person name="Dhandapani V."/>
            <person name="Bonilla-Rosso G."/>
            <person name="Karlsson M."/>
            <person name="Shevchenko A."/>
            <person name="Choi S.R."/>
            <person name="Kim H.G."/>
            <person name="Park J.Y."/>
            <person name="Lim Y.P."/>
            <person name="Ludwig-Muller J."/>
            <person name="Dixelius C."/>
        </authorList>
    </citation>
    <scope>NUCLEOTIDE SEQUENCE</scope>
    <source>
        <tissue evidence="4">Potato root galls</tissue>
    </source>
</reference>
<dbReference type="AlphaFoldDB" id="A0A0H5QMT6"/>
<dbReference type="EMBL" id="HACM01002430">
    <property type="protein sequence ID" value="CRZ02872.1"/>
    <property type="molecule type" value="Transcribed_RNA"/>
</dbReference>
<feature type="non-terminal residue" evidence="4">
    <location>
        <position position="115"/>
    </location>
</feature>
<accession>A0A0H5QMT6</accession>
<dbReference type="InterPro" id="IPR035983">
    <property type="entry name" value="Hect_E3_ubiquitin_ligase"/>
</dbReference>
<evidence type="ECO:0000256" key="1">
    <source>
        <dbReference type="ARBA" id="ARBA00022786"/>
    </source>
</evidence>
<dbReference type="GO" id="GO:0004842">
    <property type="term" value="F:ubiquitin-protein transferase activity"/>
    <property type="evidence" value="ECO:0007669"/>
    <property type="project" value="InterPro"/>
</dbReference>
<feature type="domain" description="HECT" evidence="3">
    <location>
        <begin position="57"/>
        <end position="115"/>
    </location>
</feature>
<evidence type="ECO:0000259" key="3">
    <source>
        <dbReference type="PROSITE" id="PS50237"/>
    </source>
</evidence>
<name>A0A0H5QMT6_9EUKA</name>
<keyword evidence="1 2" id="KW-0833">Ubl conjugation pathway</keyword>
<dbReference type="PROSITE" id="PS50237">
    <property type="entry name" value="HECT"/>
    <property type="match status" value="1"/>
</dbReference>
<dbReference type="InterPro" id="IPR000569">
    <property type="entry name" value="HECT_dom"/>
</dbReference>
<evidence type="ECO:0000256" key="2">
    <source>
        <dbReference type="PROSITE-ProRule" id="PRU00104"/>
    </source>
</evidence>